<reference evidence="2" key="1">
    <citation type="submission" date="2016-10" db="EMBL/GenBank/DDBJ databases">
        <authorList>
            <person name="Varghese N."/>
            <person name="Submissions S."/>
        </authorList>
    </citation>
    <scope>NUCLEOTIDE SEQUENCE [LARGE SCALE GENOMIC DNA]</scope>
    <source>
        <strain evidence="2">DSM 19110</strain>
    </source>
</reference>
<dbReference type="OrthoDB" id="753580at2"/>
<accession>A0A1G9XEG8</accession>
<evidence type="ECO:0000313" key="1">
    <source>
        <dbReference type="EMBL" id="SDM94931.1"/>
    </source>
</evidence>
<protein>
    <submittedName>
        <fullName evidence="1">Uncharacterized protein</fullName>
    </submittedName>
</protein>
<dbReference type="Proteomes" id="UP000183200">
    <property type="component" value="Unassembled WGS sequence"/>
</dbReference>
<evidence type="ECO:0000313" key="2">
    <source>
        <dbReference type="Proteomes" id="UP000183200"/>
    </source>
</evidence>
<dbReference type="RefSeq" id="WP_074608844.1">
    <property type="nucleotide sequence ID" value="NZ_FNGY01000005.1"/>
</dbReference>
<dbReference type="AlphaFoldDB" id="A0A1G9XEG8"/>
<gene>
    <name evidence="1" type="ORF">SAMN05421820_105457</name>
</gene>
<organism evidence="1 2">
    <name type="scientific">Pedobacter steynii</name>
    <dbReference type="NCBI Taxonomy" id="430522"/>
    <lineage>
        <taxon>Bacteria</taxon>
        <taxon>Pseudomonadati</taxon>
        <taxon>Bacteroidota</taxon>
        <taxon>Sphingobacteriia</taxon>
        <taxon>Sphingobacteriales</taxon>
        <taxon>Sphingobacteriaceae</taxon>
        <taxon>Pedobacter</taxon>
    </lineage>
</organism>
<name>A0A1G9XEG8_9SPHI</name>
<dbReference type="EMBL" id="FNGY01000005">
    <property type="protein sequence ID" value="SDM94931.1"/>
    <property type="molecule type" value="Genomic_DNA"/>
</dbReference>
<sequence length="244" mass="29059">MRRRYEGLENPGFRYLVEIEVKNPLLVVEEFFDATDLELFRQELRLLFSLSFGNSVYGEEKVYDRSRLMCVHQYATRLIEMAWILLNDDDIDLVIREGDPLYQSRGMWRETSFIEMRKRLSDDVMKNCRVLEDQEINNIKFVFNDIFQYQSLLAWQDELDMVLFYSMRSTPMSEECDNGHLAFAMYELLEKLLECTHVIHEVKIKADEGWNVLPPDADVINKDYNYSPPELIMSLYHRMLSFGN</sequence>
<proteinExistence type="predicted"/>
<keyword evidence="2" id="KW-1185">Reference proteome</keyword>